<evidence type="ECO:0000256" key="1">
    <source>
        <dbReference type="SAM" id="MobiDB-lite"/>
    </source>
</evidence>
<dbReference type="STRING" id="1157616.A0A1Z5TQM5"/>
<dbReference type="EMBL" id="MUNK01000012">
    <property type="protein sequence ID" value="OTA38221.1"/>
    <property type="molecule type" value="Genomic_DNA"/>
</dbReference>
<gene>
    <name evidence="3" type="ORF">BTJ68_01600</name>
</gene>
<keyword evidence="2" id="KW-1133">Transmembrane helix</keyword>
<feature type="transmembrane region" description="Helical" evidence="2">
    <location>
        <begin position="114"/>
        <end position="132"/>
    </location>
</feature>
<feature type="region of interest" description="Disordered" evidence="1">
    <location>
        <begin position="211"/>
        <end position="242"/>
    </location>
</feature>
<dbReference type="Proteomes" id="UP000194280">
    <property type="component" value="Unassembled WGS sequence"/>
</dbReference>
<dbReference type="VEuPathDB" id="FungiDB:BTJ68_01600"/>
<keyword evidence="2" id="KW-0812">Transmembrane</keyword>
<name>A0A1Z5TQM5_HORWE</name>
<organism evidence="3 4">
    <name type="scientific">Hortaea werneckii EXF-2000</name>
    <dbReference type="NCBI Taxonomy" id="1157616"/>
    <lineage>
        <taxon>Eukaryota</taxon>
        <taxon>Fungi</taxon>
        <taxon>Dikarya</taxon>
        <taxon>Ascomycota</taxon>
        <taxon>Pezizomycotina</taxon>
        <taxon>Dothideomycetes</taxon>
        <taxon>Dothideomycetidae</taxon>
        <taxon>Mycosphaerellales</taxon>
        <taxon>Teratosphaeriaceae</taxon>
        <taxon>Hortaea</taxon>
    </lineage>
</organism>
<reference evidence="3 4" key="1">
    <citation type="submission" date="2017-01" db="EMBL/GenBank/DDBJ databases">
        <title>The recent genome duplication of the halophilic yeast Hortaea werneckii: insights from long-read sequencing.</title>
        <authorList>
            <person name="Sinha S."/>
            <person name="Flibotte S."/>
            <person name="Neira M."/>
            <person name="Lenassi M."/>
            <person name="Gostincar C."/>
            <person name="Stajich J.E."/>
            <person name="Nislow C.E."/>
        </authorList>
    </citation>
    <scope>NUCLEOTIDE SEQUENCE [LARGE SCALE GENOMIC DNA]</scope>
    <source>
        <strain evidence="3 4">EXF-2000</strain>
    </source>
</reference>
<comment type="caution">
    <text evidence="3">The sequence shown here is derived from an EMBL/GenBank/DDBJ whole genome shotgun (WGS) entry which is preliminary data.</text>
</comment>
<sequence>MNKYSSILLATMSSLRLLPPRATLQLHSRQLQHRLRFPSLRHSSTSPPPKPRVLEKPERFNPPSHPSRLRSRGPKYYGPALSDREREMQKTKRYPHMMPPEGSFMHWFLTDRTIHLWITITILVSLTFSIWLQDFLAKTPYRDLLPPNSMLFSHPITFFGRWAEVYEMHVAYTSAETAERRKAKMDDVAKRSEFRKAHGIESNESGVFGGWTARSDEDNLGPADREGGRAAAVAPDTDASPVATEVKEAVAAADDGSFVDFEGKTQPAKKKWFGIW</sequence>
<evidence type="ECO:0000313" key="3">
    <source>
        <dbReference type="EMBL" id="OTA38221.1"/>
    </source>
</evidence>
<evidence type="ECO:0000256" key="2">
    <source>
        <dbReference type="SAM" id="Phobius"/>
    </source>
</evidence>
<proteinExistence type="predicted"/>
<feature type="region of interest" description="Disordered" evidence="1">
    <location>
        <begin position="35"/>
        <end position="90"/>
    </location>
</feature>
<keyword evidence="2" id="KW-0472">Membrane</keyword>
<accession>A0A1Z5TQM5</accession>
<evidence type="ECO:0000313" key="4">
    <source>
        <dbReference type="Proteomes" id="UP000194280"/>
    </source>
</evidence>
<protein>
    <submittedName>
        <fullName evidence="3">Uncharacterized protein</fullName>
    </submittedName>
</protein>
<keyword evidence="4" id="KW-1185">Reference proteome</keyword>
<dbReference type="InParanoid" id="A0A1Z5TQM5"/>
<dbReference type="OrthoDB" id="5397827at2759"/>
<dbReference type="AlphaFoldDB" id="A0A1Z5TQM5"/>